<sequence length="117" mass="13709">MLSESTLHPPDSDNSDPTSSFSTVSAKFRRIKHLYRDTTTVPLTSSYLATLSIKYMLPQCYHLTLSHKEPKNFSTTSNHPLWRQVMQLEFEALQKNQTWTLIPRPPNTHIIWCKWVY</sequence>
<proteinExistence type="predicted"/>
<gene>
    <name evidence="2" type="ORF">SI8410_05007373</name>
</gene>
<dbReference type="OrthoDB" id="7473114at2759"/>
<evidence type="ECO:0000313" key="3">
    <source>
        <dbReference type="Proteomes" id="UP000663760"/>
    </source>
</evidence>
<name>A0A7I8KG79_SPIIN</name>
<dbReference type="Proteomes" id="UP000663760">
    <property type="component" value="Chromosome 5"/>
</dbReference>
<dbReference type="AlphaFoldDB" id="A0A7I8KG79"/>
<keyword evidence="3" id="KW-1185">Reference proteome</keyword>
<feature type="region of interest" description="Disordered" evidence="1">
    <location>
        <begin position="1"/>
        <end position="23"/>
    </location>
</feature>
<evidence type="ECO:0000313" key="2">
    <source>
        <dbReference type="EMBL" id="CAA7396710.1"/>
    </source>
</evidence>
<dbReference type="EMBL" id="LR746268">
    <property type="protein sequence ID" value="CAA7396710.1"/>
    <property type="molecule type" value="Genomic_DNA"/>
</dbReference>
<accession>A0A7I8KG79</accession>
<organism evidence="2 3">
    <name type="scientific">Spirodela intermedia</name>
    <name type="common">Intermediate duckweed</name>
    <dbReference type="NCBI Taxonomy" id="51605"/>
    <lineage>
        <taxon>Eukaryota</taxon>
        <taxon>Viridiplantae</taxon>
        <taxon>Streptophyta</taxon>
        <taxon>Embryophyta</taxon>
        <taxon>Tracheophyta</taxon>
        <taxon>Spermatophyta</taxon>
        <taxon>Magnoliopsida</taxon>
        <taxon>Liliopsida</taxon>
        <taxon>Araceae</taxon>
        <taxon>Lemnoideae</taxon>
        <taxon>Spirodela</taxon>
    </lineage>
</organism>
<protein>
    <submittedName>
        <fullName evidence="2">Uncharacterized protein</fullName>
    </submittedName>
</protein>
<evidence type="ECO:0000256" key="1">
    <source>
        <dbReference type="SAM" id="MobiDB-lite"/>
    </source>
</evidence>
<reference evidence="2" key="1">
    <citation type="submission" date="2020-02" db="EMBL/GenBank/DDBJ databases">
        <authorList>
            <person name="Scholz U."/>
            <person name="Mascher M."/>
            <person name="Fiebig A."/>
        </authorList>
    </citation>
    <scope>NUCLEOTIDE SEQUENCE</scope>
</reference>